<evidence type="ECO:0000313" key="1">
    <source>
        <dbReference type="EMBL" id="OTP68652.1"/>
    </source>
</evidence>
<accession>A0A242MBR5</accession>
<name>A0A242MBR5_CABSO</name>
<sequence>MHAPGVRRLRVDLARTAAATRLSFAASLLCDAVRGRAHHNVTTISNIVG</sequence>
<evidence type="ECO:0000313" key="2">
    <source>
        <dbReference type="Proteomes" id="UP000195221"/>
    </source>
</evidence>
<proteinExistence type="predicted"/>
<organism evidence="1 2">
    <name type="scientific">Caballeronia sordidicola</name>
    <name type="common">Burkholderia sordidicola</name>
    <dbReference type="NCBI Taxonomy" id="196367"/>
    <lineage>
        <taxon>Bacteria</taxon>
        <taxon>Pseudomonadati</taxon>
        <taxon>Pseudomonadota</taxon>
        <taxon>Betaproteobacteria</taxon>
        <taxon>Burkholderiales</taxon>
        <taxon>Burkholderiaceae</taxon>
        <taxon>Caballeronia</taxon>
    </lineage>
</organism>
<comment type="caution">
    <text evidence="1">The sequence shown here is derived from an EMBL/GenBank/DDBJ whole genome shotgun (WGS) entry which is preliminary data.</text>
</comment>
<dbReference type="EMBL" id="NBTZ01000131">
    <property type="protein sequence ID" value="OTP68652.1"/>
    <property type="molecule type" value="Genomic_DNA"/>
</dbReference>
<protein>
    <submittedName>
        <fullName evidence="1">Uncharacterized protein</fullName>
    </submittedName>
</protein>
<reference evidence="1 2" key="1">
    <citation type="submission" date="2017-03" db="EMBL/GenBank/DDBJ databases">
        <title>Genome analysis of strain PAMC 26577.</title>
        <authorList>
            <person name="Oh H.-M."/>
            <person name="Yang J.-A."/>
        </authorList>
    </citation>
    <scope>NUCLEOTIDE SEQUENCE [LARGE SCALE GENOMIC DNA]</scope>
    <source>
        <strain evidence="1 2">PAMC 26577</strain>
    </source>
</reference>
<gene>
    <name evidence="1" type="ORF">PAMC26577_33280</name>
</gene>
<dbReference type="Proteomes" id="UP000195221">
    <property type="component" value="Unassembled WGS sequence"/>
</dbReference>
<dbReference type="AlphaFoldDB" id="A0A242MBR5"/>